<evidence type="ECO:0000256" key="1">
    <source>
        <dbReference type="SAM" id="MobiDB-lite"/>
    </source>
</evidence>
<feature type="region of interest" description="Disordered" evidence="1">
    <location>
        <begin position="21"/>
        <end position="40"/>
    </location>
</feature>
<reference evidence="2 3" key="1">
    <citation type="submission" date="2016-01" db="EMBL/GenBank/DDBJ databases">
        <title>Draft Genome Sequences of Seven Thermophilic Sporeformers Isolated from Foods.</title>
        <authorList>
            <person name="Berendsen E.M."/>
            <person name="Wells-Bennik M.H."/>
            <person name="Krawcyk A.O."/>
            <person name="De Jong A."/>
            <person name="Holsappel S."/>
            <person name="Eijlander R.T."/>
            <person name="Kuipers O.P."/>
        </authorList>
    </citation>
    <scope>NUCLEOTIDE SEQUENCE [LARGE SCALE GENOMIC DNA]</scope>
    <source>
        <strain evidence="2 3">B4135</strain>
    </source>
</reference>
<dbReference type="EMBL" id="LQYT01000135">
    <property type="protein sequence ID" value="KYD08738.1"/>
    <property type="molecule type" value="Genomic_DNA"/>
</dbReference>
<name>A0A150L8S6_9BACI</name>
<proteinExistence type="predicted"/>
<sequence>MNQGDLPFLSANSFFRGWGAISQPPFHGKRGQAETKGNGG</sequence>
<dbReference type="AlphaFoldDB" id="A0A150L8S6"/>
<gene>
    <name evidence="2" type="ORF">B4135_0419</name>
</gene>
<comment type="caution">
    <text evidence="2">The sequence shown here is derived from an EMBL/GenBank/DDBJ whole genome shotgun (WGS) entry which is preliminary data.</text>
</comment>
<evidence type="ECO:0000313" key="2">
    <source>
        <dbReference type="EMBL" id="KYD08738.1"/>
    </source>
</evidence>
<evidence type="ECO:0000313" key="3">
    <source>
        <dbReference type="Proteomes" id="UP000075683"/>
    </source>
</evidence>
<protein>
    <submittedName>
        <fullName evidence="2">Uncharacterized protein</fullName>
    </submittedName>
</protein>
<accession>A0A150L8S6</accession>
<dbReference type="Proteomes" id="UP000075683">
    <property type="component" value="Unassembled WGS sequence"/>
</dbReference>
<organism evidence="2 3">
    <name type="scientific">Caldibacillus debilis</name>
    <dbReference type="NCBI Taxonomy" id="301148"/>
    <lineage>
        <taxon>Bacteria</taxon>
        <taxon>Bacillati</taxon>
        <taxon>Bacillota</taxon>
        <taxon>Bacilli</taxon>
        <taxon>Bacillales</taxon>
        <taxon>Bacillaceae</taxon>
        <taxon>Caldibacillus</taxon>
    </lineage>
</organism>